<dbReference type="SUPFAM" id="SSF55729">
    <property type="entry name" value="Acyl-CoA N-acyltransferases (Nat)"/>
    <property type="match status" value="1"/>
</dbReference>
<dbReference type="Proteomes" id="UP000070258">
    <property type="component" value="Unassembled WGS sequence"/>
</dbReference>
<keyword evidence="4" id="KW-0012">Acyltransferase</keyword>
<dbReference type="InterPro" id="IPR006464">
    <property type="entry name" value="AcTrfase_RimI/Ard1"/>
</dbReference>
<dbReference type="EMBL" id="LSRF01000057">
    <property type="protein sequence ID" value="KXP05196.1"/>
    <property type="molecule type" value="Genomic_DNA"/>
</dbReference>
<dbReference type="NCBIfam" id="TIGR01575">
    <property type="entry name" value="rimI"/>
    <property type="match status" value="1"/>
</dbReference>
<comment type="caution">
    <text evidence="8">The sequence shown here is derived from an EMBL/GenBank/DDBJ whole genome shotgun (WGS) entry which is preliminary data.</text>
</comment>
<comment type="subcellular location">
    <subcellularLocation>
        <location evidence="5">Cytoplasm</location>
    </subcellularLocation>
</comment>
<dbReference type="Proteomes" id="UP000070409">
    <property type="component" value="Unassembled WGS sequence"/>
</dbReference>
<keyword evidence="10" id="KW-1185">Reference proteome</keyword>
<gene>
    <name evidence="8" type="ORF">AXK60_13685</name>
    <name evidence="7" type="ORF">AXK61_22800</name>
</gene>
<evidence type="ECO:0000313" key="9">
    <source>
        <dbReference type="Proteomes" id="UP000070258"/>
    </source>
</evidence>
<evidence type="ECO:0000256" key="1">
    <source>
        <dbReference type="ARBA" id="ARBA00005395"/>
    </source>
</evidence>
<dbReference type="InterPro" id="IPR016181">
    <property type="entry name" value="Acyl_CoA_acyltransferase"/>
</dbReference>
<evidence type="ECO:0000256" key="3">
    <source>
        <dbReference type="ARBA" id="ARBA00022679"/>
    </source>
</evidence>
<accession>A0A138A436</accession>
<keyword evidence="3" id="KW-0808">Transferase</keyword>
<protein>
    <recommendedName>
        <fullName evidence="5">[Ribosomal protein bS18]-alanine N-acetyltransferase</fullName>
        <ecNumber evidence="5">2.3.1.266</ecNumber>
    </recommendedName>
</protein>
<dbReference type="Gene3D" id="3.40.630.30">
    <property type="match status" value="1"/>
</dbReference>
<proteinExistence type="inferred from homology"/>
<dbReference type="RefSeq" id="WP_068573355.1">
    <property type="nucleotide sequence ID" value="NZ_LSRE01000018.1"/>
</dbReference>
<dbReference type="InterPro" id="IPR000182">
    <property type="entry name" value="GNAT_dom"/>
</dbReference>
<evidence type="ECO:0000256" key="5">
    <source>
        <dbReference type="RuleBase" id="RU363094"/>
    </source>
</evidence>
<evidence type="ECO:0000313" key="8">
    <source>
        <dbReference type="EMBL" id="KXP05196.1"/>
    </source>
</evidence>
<evidence type="ECO:0000313" key="10">
    <source>
        <dbReference type="Proteomes" id="UP000070409"/>
    </source>
</evidence>
<dbReference type="AlphaFoldDB" id="A0A138A436"/>
<dbReference type="GO" id="GO:0008999">
    <property type="term" value="F:protein-N-terminal-alanine acetyltransferase activity"/>
    <property type="evidence" value="ECO:0007669"/>
    <property type="project" value="UniProtKB-EC"/>
</dbReference>
<comment type="catalytic activity">
    <reaction evidence="5">
        <text>N-terminal L-alanyl-[ribosomal protein bS18] + acetyl-CoA = N-terminal N(alpha)-acetyl-L-alanyl-[ribosomal protein bS18] + CoA + H(+)</text>
        <dbReference type="Rhea" id="RHEA:43756"/>
        <dbReference type="Rhea" id="RHEA-COMP:10676"/>
        <dbReference type="Rhea" id="RHEA-COMP:10677"/>
        <dbReference type="ChEBI" id="CHEBI:15378"/>
        <dbReference type="ChEBI" id="CHEBI:57287"/>
        <dbReference type="ChEBI" id="CHEBI:57288"/>
        <dbReference type="ChEBI" id="CHEBI:64718"/>
        <dbReference type="ChEBI" id="CHEBI:83683"/>
        <dbReference type="EC" id="2.3.1.266"/>
    </reaction>
</comment>
<dbReference type="EMBL" id="LSRE01000018">
    <property type="protein sequence ID" value="KXO96345.1"/>
    <property type="molecule type" value="Genomic_DNA"/>
</dbReference>
<dbReference type="PANTHER" id="PTHR43420">
    <property type="entry name" value="ACETYLTRANSFERASE"/>
    <property type="match status" value="1"/>
</dbReference>
<reference evidence="9" key="1">
    <citation type="submission" date="2016-02" db="EMBL/GenBank/DDBJ databases">
        <authorList>
            <person name="Wen L."/>
            <person name="He K."/>
            <person name="Yang H."/>
        </authorList>
    </citation>
    <scope>NUCLEOTIDE SEQUENCE [LARGE SCALE GENOMIC DNA]</scope>
    <source>
        <strain evidence="9">JCM 15929</strain>
    </source>
</reference>
<evidence type="ECO:0000256" key="4">
    <source>
        <dbReference type="ARBA" id="ARBA00023315"/>
    </source>
</evidence>
<evidence type="ECO:0000256" key="2">
    <source>
        <dbReference type="ARBA" id="ARBA00022490"/>
    </source>
</evidence>
<name>A0A138A436_9ACTN</name>
<reference evidence="8" key="3">
    <citation type="submission" date="2016-02" db="EMBL/GenBank/DDBJ databases">
        <authorList>
            <person name="Teng J.L."/>
            <person name="Yang Y."/>
            <person name="Huang Y."/>
            <person name="Guo F."/>
            <person name="Wei W."/>
            <person name="Chen J.H."/>
            <person name="Wong S.Y."/>
            <person name="Lau S.K."/>
            <person name="Woo P.C."/>
        </authorList>
    </citation>
    <scope>NUCLEOTIDE SEQUENCE</scope>
    <source>
        <strain evidence="8">JCM 15929</strain>
    </source>
</reference>
<dbReference type="STRING" id="239498.AXK60_13685"/>
<comment type="similarity">
    <text evidence="1 5">Belongs to the acetyltransferase family. RimI subfamily.</text>
</comment>
<feature type="domain" description="N-acetyltransferase" evidence="6">
    <location>
        <begin position="4"/>
        <end position="150"/>
    </location>
</feature>
<keyword evidence="2 5" id="KW-0963">Cytoplasm</keyword>
<sequence length="153" mass="16887">MPDIAIGSLRPDEAERCAELETILFDGDSPWPASAFVPERHTRLFAARDDGRLVGYAGIGLLGNSFFPESEVLTIGVDPAYQGRGVGYALLCTLLDEADRHGGAVFLEVRTDNDPARTLYERNGFVTVGVRKNYYRPSGADAYTMKREAQEQR</sequence>
<comment type="function">
    <text evidence="5">Acetylates the N-terminal alanine of ribosomal protein bS18.</text>
</comment>
<reference evidence="7 10" key="2">
    <citation type="submission" date="2016-02" db="EMBL/GenBank/DDBJ databases">
        <authorList>
            <person name="Teng J.L."/>
            <person name="Tang Y."/>
            <person name="Huang Y."/>
            <person name="Guo F."/>
            <person name="Wei W."/>
            <person name="Chen J.H."/>
            <person name="Wong S.Y."/>
            <person name="Lau S.K."/>
            <person name="Woo P.C."/>
        </authorList>
    </citation>
    <scope>NUCLEOTIDE SEQUENCE [LARGE SCALE GENOMIC DNA]</scope>
    <source>
        <strain evidence="7 10">JCM 13375</strain>
    </source>
</reference>
<dbReference type="InterPro" id="IPR050680">
    <property type="entry name" value="YpeA/RimI_acetyltransf"/>
</dbReference>
<dbReference type="PROSITE" id="PS51186">
    <property type="entry name" value="GNAT"/>
    <property type="match status" value="1"/>
</dbReference>
<evidence type="ECO:0000259" key="6">
    <source>
        <dbReference type="PROSITE" id="PS51186"/>
    </source>
</evidence>
<dbReference type="Pfam" id="PF00583">
    <property type="entry name" value="Acetyltransf_1"/>
    <property type="match status" value="1"/>
</dbReference>
<organism evidence="8 9">
    <name type="scientific">Tsukamurella pseudospumae</name>
    <dbReference type="NCBI Taxonomy" id="239498"/>
    <lineage>
        <taxon>Bacteria</taxon>
        <taxon>Bacillati</taxon>
        <taxon>Actinomycetota</taxon>
        <taxon>Actinomycetes</taxon>
        <taxon>Mycobacteriales</taxon>
        <taxon>Tsukamurellaceae</taxon>
        <taxon>Tsukamurella</taxon>
    </lineage>
</organism>
<dbReference type="OrthoDB" id="529907at2"/>
<dbReference type="PANTHER" id="PTHR43420:SF12">
    <property type="entry name" value="N-ACETYLTRANSFERASE DOMAIN-CONTAINING PROTEIN"/>
    <property type="match status" value="1"/>
</dbReference>
<dbReference type="CDD" id="cd04301">
    <property type="entry name" value="NAT_SF"/>
    <property type="match status" value="1"/>
</dbReference>
<dbReference type="GO" id="GO:0005737">
    <property type="term" value="C:cytoplasm"/>
    <property type="evidence" value="ECO:0007669"/>
    <property type="project" value="UniProtKB-SubCell"/>
</dbReference>
<dbReference type="EC" id="2.3.1.266" evidence="5"/>
<evidence type="ECO:0000313" key="7">
    <source>
        <dbReference type="EMBL" id="KXO96345.1"/>
    </source>
</evidence>